<feature type="domain" description="Acyltransferase 3" evidence="3">
    <location>
        <begin position="47"/>
        <end position="376"/>
    </location>
</feature>
<feature type="transmembrane region" description="Helical" evidence="2">
    <location>
        <begin position="272"/>
        <end position="290"/>
    </location>
</feature>
<keyword evidence="6" id="KW-0012">Acyltransferase</keyword>
<reference evidence="5 7" key="1">
    <citation type="submission" date="2018-03" db="EMBL/GenBank/DDBJ databases">
        <title>Genomic Encyclopedia of Archaeal and Bacterial Type Strains, Phase II (KMG-II): from individual species to whole genera.</title>
        <authorList>
            <person name="Goeker M."/>
        </authorList>
    </citation>
    <scope>NUCLEOTIDE SEQUENCE [LARGE SCALE GENOMIC DNA]</scope>
    <source>
        <strain evidence="5 7">DSM 21548</strain>
    </source>
</reference>
<feature type="transmembrane region" description="Helical" evidence="2">
    <location>
        <begin position="112"/>
        <end position="132"/>
    </location>
</feature>
<accession>A0A2P8GW10</accession>
<organism evidence="5 7">
    <name type="scientific">Labedella gwakjiensis</name>
    <dbReference type="NCBI Taxonomy" id="390269"/>
    <lineage>
        <taxon>Bacteria</taxon>
        <taxon>Bacillati</taxon>
        <taxon>Actinomycetota</taxon>
        <taxon>Actinomycetes</taxon>
        <taxon>Micrococcales</taxon>
        <taxon>Microbacteriaceae</taxon>
        <taxon>Labedella</taxon>
    </lineage>
</organism>
<name>A0A2P8GW10_9MICO</name>
<comment type="caution">
    <text evidence="5">The sequence shown here is derived from an EMBL/GenBank/DDBJ whole genome shotgun (WGS) entry which is preliminary data.</text>
</comment>
<dbReference type="GO" id="GO:0009103">
    <property type="term" value="P:lipopolysaccharide biosynthetic process"/>
    <property type="evidence" value="ECO:0007669"/>
    <property type="project" value="TreeGrafter"/>
</dbReference>
<dbReference type="Proteomes" id="UP000268291">
    <property type="component" value="Unassembled WGS sequence"/>
</dbReference>
<dbReference type="PANTHER" id="PTHR23028">
    <property type="entry name" value="ACETYLTRANSFERASE"/>
    <property type="match status" value="1"/>
</dbReference>
<feature type="transmembrane region" description="Helical" evidence="2">
    <location>
        <begin position="337"/>
        <end position="354"/>
    </location>
</feature>
<dbReference type="InterPro" id="IPR050879">
    <property type="entry name" value="Acyltransferase_3"/>
</dbReference>
<dbReference type="InterPro" id="IPR043968">
    <property type="entry name" value="SGNH"/>
</dbReference>
<feature type="transmembrane region" description="Helical" evidence="2">
    <location>
        <begin position="296"/>
        <end position="317"/>
    </location>
</feature>
<keyword evidence="2" id="KW-1133">Transmembrane helix</keyword>
<evidence type="ECO:0000313" key="6">
    <source>
        <dbReference type="EMBL" id="RUQ87976.1"/>
    </source>
</evidence>
<dbReference type="PANTHER" id="PTHR23028:SF53">
    <property type="entry name" value="ACYL_TRANSF_3 DOMAIN-CONTAINING PROTEIN"/>
    <property type="match status" value="1"/>
</dbReference>
<evidence type="ECO:0000259" key="3">
    <source>
        <dbReference type="Pfam" id="PF01757"/>
    </source>
</evidence>
<evidence type="ECO:0000259" key="4">
    <source>
        <dbReference type="Pfam" id="PF19040"/>
    </source>
</evidence>
<evidence type="ECO:0000313" key="5">
    <source>
        <dbReference type="EMBL" id="PSL38161.1"/>
    </source>
</evidence>
<feature type="transmembrane region" description="Helical" evidence="2">
    <location>
        <begin position="249"/>
        <end position="265"/>
    </location>
</feature>
<keyword evidence="2" id="KW-0472">Membrane</keyword>
<dbReference type="AlphaFoldDB" id="A0A2P8GW10"/>
<dbReference type="GO" id="GO:0016747">
    <property type="term" value="F:acyltransferase activity, transferring groups other than amino-acyl groups"/>
    <property type="evidence" value="ECO:0007669"/>
    <property type="project" value="InterPro"/>
</dbReference>
<dbReference type="EMBL" id="RZGY01000001">
    <property type="protein sequence ID" value="RUQ87976.1"/>
    <property type="molecule type" value="Genomic_DNA"/>
</dbReference>
<feature type="transmembrane region" description="Helical" evidence="2">
    <location>
        <begin position="185"/>
        <end position="203"/>
    </location>
</feature>
<sequence>MWGGSRRSVAIDPTPPADRVSKALQSSTVGEDRVTQDQQPTTVFRRDLQGLRSIAVIAVVLSHTLGVPAGGYVGVDVFFVLSGFLITEMILRDHARTGRVSLTRFYGRRVRRLLPAAVLVLAVTTAASFLLLNRPRAESVLGDAIASALVVSNWRFTATGTDYFSAGGAVSPLQHFWSLSVEEQFTLVWPALLLLLLSLLAARSARRGRIAVGVLAGVVVAGSFTVALLQTSASAEVAYFSTGARVWELALGAVIAAAAPALVRVPTVVRGLAGWVGVGVIVASCLLLTADSAFPGPWALAPTLGAALVIAGGMGGASRSLVVLTNPLSVGIGNISYALYLWHFPVIVLLPIVLPETLPAPQAVLLAATLALALISYALVEQPIHRSPWLERPRPPRADRREAWTEWRGRFGSQFVMAGLCAVIVASVGGIVVSPQLHSVASTQAAAPAGDDTEALAAVQQEIAAATTATAWPQLSPSLDDVIARSTSDNPARDCFQPGGMPDEGRCSWGNGDAPKRMFVIGDSTALAYSPAFRAIADQSGGQWRITTIGLYGCRFTDVLLEGDGDGVMESCADRKQGIAAMIASEQPDMVVIAEAFVGGHTTSGQDLSPSEIVAATARYAAGLGVGDRVTYLAPPPLGADLGSCYTQVSSPTDCAVRVDDTWKAFDAAGAAADASGMWTYVSSLPFSCADGVCPAFAGSIPTKFDQVHLTTAYSEHIAPAIRRLLAEAGTL</sequence>
<dbReference type="GO" id="GO:0016020">
    <property type="term" value="C:membrane"/>
    <property type="evidence" value="ECO:0007669"/>
    <property type="project" value="TreeGrafter"/>
</dbReference>
<feature type="region of interest" description="Disordered" evidence="1">
    <location>
        <begin position="1"/>
        <end position="37"/>
    </location>
</feature>
<evidence type="ECO:0000256" key="2">
    <source>
        <dbReference type="SAM" id="Phobius"/>
    </source>
</evidence>
<protein>
    <submittedName>
        <fullName evidence="6">Acyltransferase</fullName>
    </submittedName>
    <submittedName>
        <fullName evidence="5">Peptidoglycan/LPS O-acetylase OafA/YrhL</fullName>
    </submittedName>
</protein>
<dbReference type="Proteomes" id="UP000241203">
    <property type="component" value="Unassembled WGS sequence"/>
</dbReference>
<dbReference type="Pfam" id="PF01757">
    <property type="entry name" value="Acyl_transf_3"/>
    <property type="match status" value="1"/>
</dbReference>
<reference evidence="6 8" key="2">
    <citation type="submission" date="2018-12" db="EMBL/GenBank/DDBJ databases">
        <authorList>
            <person name="hu s."/>
            <person name="Xu Y."/>
            <person name="Xu B."/>
            <person name="Li F."/>
        </authorList>
    </citation>
    <scope>NUCLEOTIDE SEQUENCE [LARGE SCALE GENOMIC DNA]</scope>
    <source>
        <strain evidence="6 8">KSW2-17</strain>
    </source>
</reference>
<feature type="transmembrane region" description="Helical" evidence="2">
    <location>
        <begin position="72"/>
        <end position="91"/>
    </location>
</feature>
<evidence type="ECO:0000313" key="8">
    <source>
        <dbReference type="Proteomes" id="UP000268291"/>
    </source>
</evidence>
<evidence type="ECO:0000256" key="1">
    <source>
        <dbReference type="SAM" id="MobiDB-lite"/>
    </source>
</evidence>
<keyword evidence="6" id="KW-0808">Transferase</keyword>
<feature type="transmembrane region" description="Helical" evidence="2">
    <location>
        <begin position="210"/>
        <end position="229"/>
    </location>
</feature>
<dbReference type="OrthoDB" id="3404679at2"/>
<feature type="domain" description="SGNH" evidence="4">
    <location>
        <begin position="495"/>
        <end position="723"/>
    </location>
</feature>
<dbReference type="InterPro" id="IPR002656">
    <property type="entry name" value="Acyl_transf_3_dom"/>
</dbReference>
<keyword evidence="8" id="KW-1185">Reference proteome</keyword>
<dbReference type="Pfam" id="PF19040">
    <property type="entry name" value="SGNH"/>
    <property type="match status" value="1"/>
</dbReference>
<feature type="transmembrane region" description="Helical" evidence="2">
    <location>
        <begin position="360"/>
        <end position="380"/>
    </location>
</feature>
<feature type="transmembrane region" description="Helical" evidence="2">
    <location>
        <begin position="415"/>
        <end position="433"/>
    </location>
</feature>
<gene>
    <name evidence="5" type="ORF">CLV49_1775</name>
    <name evidence="6" type="ORF">ELQ93_10330</name>
</gene>
<dbReference type="EMBL" id="PYAU01000001">
    <property type="protein sequence ID" value="PSL38161.1"/>
    <property type="molecule type" value="Genomic_DNA"/>
</dbReference>
<proteinExistence type="predicted"/>
<feature type="transmembrane region" description="Helical" evidence="2">
    <location>
        <begin position="50"/>
        <end position="66"/>
    </location>
</feature>
<keyword evidence="2" id="KW-0812">Transmembrane</keyword>
<evidence type="ECO:0000313" key="7">
    <source>
        <dbReference type="Proteomes" id="UP000241203"/>
    </source>
</evidence>